<accession>A0A7W8B0A6</accession>
<dbReference type="EMBL" id="JACHJD010000013">
    <property type="protein sequence ID" value="MBB5107256.1"/>
    <property type="molecule type" value="Genomic_DNA"/>
</dbReference>
<sequence length="31" mass="3404">MNQPWLDGAHHHKVPVSDLDDAVPTRADLPA</sequence>
<comment type="caution">
    <text evidence="2">The sequence shown here is derived from an EMBL/GenBank/DDBJ whole genome shotgun (WGS) entry which is preliminary data.</text>
</comment>
<name>A0A7W8B0A6_STRST</name>
<feature type="region of interest" description="Disordered" evidence="1">
    <location>
        <begin position="1"/>
        <end position="31"/>
    </location>
</feature>
<evidence type="ECO:0000313" key="2">
    <source>
        <dbReference type="EMBL" id="MBB5107256.1"/>
    </source>
</evidence>
<proteinExistence type="predicted"/>
<gene>
    <name evidence="2" type="ORF">FHS40_006373</name>
</gene>
<evidence type="ECO:0000256" key="1">
    <source>
        <dbReference type="SAM" id="MobiDB-lite"/>
    </source>
</evidence>
<dbReference type="Proteomes" id="UP000549009">
    <property type="component" value="Unassembled WGS sequence"/>
</dbReference>
<reference evidence="2 3" key="1">
    <citation type="submission" date="2020-08" db="EMBL/GenBank/DDBJ databases">
        <title>Genomic Encyclopedia of Type Strains, Phase III (KMG-III): the genomes of soil and plant-associated and newly described type strains.</title>
        <authorList>
            <person name="Whitman W."/>
        </authorList>
    </citation>
    <scope>NUCLEOTIDE SEQUENCE [LARGE SCALE GENOMIC DNA]</scope>
    <source>
        <strain evidence="2 3">CECT 3146</strain>
    </source>
</reference>
<evidence type="ECO:0000313" key="3">
    <source>
        <dbReference type="Proteomes" id="UP000549009"/>
    </source>
</evidence>
<organism evidence="2 3">
    <name type="scientific">Streptomyces spectabilis</name>
    <dbReference type="NCBI Taxonomy" id="68270"/>
    <lineage>
        <taxon>Bacteria</taxon>
        <taxon>Bacillati</taxon>
        <taxon>Actinomycetota</taxon>
        <taxon>Actinomycetes</taxon>
        <taxon>Kitasatosporales</taxon>
        <taxon>Streptomycetaceae</taxon>
        <taxon>Streptomyces</taxon>
    </lineage>
</organism>
<protein>
    <submittedName>
        <fullName evidence="2">Uncharacterized protein</fullName>
    </submittedName>
</protein>
<keyword evidence="3" id="KW-1185">Reference proteome</keyword>
<dbReference type="AlphaFoldDB" id="A0A7W8B0A6"/>